<evidence type="ECO:0000313" key="2">
    <source>
        <dbReference type="EMBL" id="MED6214430.1"/>
    </source>
</evidence>
<organism evidence="2 3">
    <name type="scientific">Stylosanthes scabra</name>
    <dbReference type="NCBI Taxonomy" id="79078"/>
    <lineage>
        <taxon>Eukaryota</taxon>
        <taxon>Viridiplantae</taxon>
        <taxon>Streptophyta</taxon>
        <taxon>Embryophyta</taxon>
        <taxon>Tracheophyta</taxon>
        <taxon>Spermatophyta</taxon>
        <taxon>Magnoliopsida</taxon>
        <taxon>eudicotyledons</taxon>
        <taxon>Gunneridae</taxon>
        <taxon>Pentapetalae</taxon>
        <taxon>rosids</taxon>
        <taxon>fabids</taxon>
        <taxon>Fabales</taxon>
        <taxon>Fabaceae</taxon>
        <taxon>Papilionoideae</taxon>
        <taxon>50 kb inversion clade</taxon>
        <taxon>dalbergioids sensu lato</taxon>
        <taxon>Dalbergieae</taxon>
        <taxon>Pterocarpus clade</taxon>
        <taxon>Stylosanthes</taxon>
    </lineage>
</organism>
<protein>
    <submittedName>
        <fullName evidence="2">Uncharacterized protein</fullName>
    </submittedName>
</protein>
<proteinExistence type="predicted"/>
<keyword evidence="3" id="KW-1185">Reference proteome</keyword>
<sequence>EIEQQMRRKVMTVALMEVARRRERGGRTVNDARGSKNWRRSRKKNGGGSAKSGVALEEGLRFSHGEENRGIMGCGFLASSDGARSCLRRRHLWQQWRVRRRSLK</sequence>
<feature type="region of interest" description="Disordered" evidence="1">
    <location>
        <begin position="23"/>
        <end position="52"/>
    </location>
</feature>
<feature type="non-terminal residue" evidence="2">
    <location>
        <position position="1"/>
    </location>
</feature>
<name>A0ABU6YYL0_9FABA</name>
<evidence type="ECO:0000256" key="1">
    <source>
        <dbReference type="SAM" id="MobiDB-lite"/>
    </source>
</evidence>
<dbReference type="EMBL" id="JASCZI010244930">
    <property type="protein sequence ID" value="MED6214430.1"/>
    <property type="molecule type" value="Genomic_DNA"/>
</dbReference>
<comment type="caution">
    <text evidence="2">The sequence shown here is derived from an EMBL/GenBank/DDBJ whole genome shotgun (WGS) entry which is preliminary data.</text>
</comment>
<feature type="compositionally biased region" description="Basic residues" evidence="1">
    <location>
        <begin position="36"/>
        <end position="45"/>
    </location>
</feature>
<dbReference type="Proteomes" id="UP001341840">
    <property type="component" value="Unassembled WGS sequence"/>
</dbReference>
<reference evidence="2 3" key="1">
    <citation type="journal article" date="2023" name="Plants (Basel)">
        <title>Bridging the Gap: Combining Genomics and Transcriptomics Approaches to Understand Stylosanthes scabra, an Orphan Legume from the Brazilian Caatinga.</title>
        <authorList>
            <person name="Ferreira-Neto J.R.C."/>
            <person name="da Silva M.D."/>
            <person name="Binneck E."/>
            <person name="de Melo N.F."/>
            <person name="da Silva R.H."/>
            <person name="de Melo A.L.T.M."/>
            <person name="Pandolfi V."/>
            <person name="Bustamante F.O."/>
            <person name="Brasileiro-Vidal A.C."/>
            <person name="Benko-Iseppon A.M."/>
        </authorList>
    </citation>
    <scope>NUCLEOTIDE SEQUENCE [LARGE SCALE GENOMIC DNA]</scope>
    <source>
        <tissue evidence="2">Leaves</tissue>
    </source>
</reference>
<evidence type="ECO:0000313" key="3">
    <source>
        <dbReference type="Proteomes" id="UP001341840"/>
    </source>
</evidence>
<accession>A0ABU6YYL0</accession>
<gene>
    <name evidence="2" type="ORF">PIB30_103038</name>
</gene>